<dbReference type="Gene3D" id="3.90.550.10">
    <property type="entry name" value="Spore Coat Polysaccharide Biosynthesis Protein SpsA, Chain A"/>
    <property type="match status" value="2"/>
</dbReference>
<dbReference type="Proteomes" id="UP000254495">
    <property type="component" value="Unassembled WGS sequence"/>
</dbReference>
<accession>A0A2T3TJC0</accession>
<dbReference type="InterPro" id="IPR001173">
    <property type="entry name" value="Glyco_trans_2-like"/>
</dbReference>
<dbReference type="Proteomes" id="UP001223829">
    <property type="component" value="Unassembled WGS sequence"/>
</dbReference>
<dbReference type="EMBL" id="UGCU01000001">
    <property type="protein sequence ID" value="STJ09445.1"/>
    <property type="molecule type" value="Genomic_DNA"/>
</dbReference>
<dbReference type="PANTHER" id="PTHR43179">
    <property type="entry name" value="RHAMNOSYLTRANSFERASE WBBL"/>
    <property type="match status" value="1"/>
</dbReference>
<keyword evidence="4" id="KW-0808">Transferase</keyword>
<dbReference type="GO" id="GO:0016757">
    <property type="term" value="F:glycosyltransferase activity"/>
    <property type="evidence" value="ECO:0007669"/>
    <property type="project" value="UniProtKB-KW"/>
</dbReference>
<dbReference type="EMBL" id="JASMQD010000001">
    <property type="protein sequence ID" value="MDK2695041.1"/>
    <property type="molecule type" value="Genomic_DNA"/>
</dbReference>
<sequence>MYNDSHWQPLALPDSFSRHAGWLLIRGRVLTSQTRGETRLRWQCEQGIWHEQILPVTRRGTLLELVYLPSGASHLSLLASSKGAECNVELAKLCCVSRAESLWRRLLRVLPFYRRLTTSRRRRLGLSWHLWLTDLQQAYQLVNRLRDDKPLNSYDKWLADFDTLEPAEYKLIKCQLARWGTLPRFRLHLVGVGDEQSRNKTLESIQALCYPASNISLQEHSAYPEISSQSGGEWQWVLPVGAVVSPGALFWVAHQLRQNPDCLWIYGDHDLLDERGERHSPNFKPDWNETLLQSQNYISWCGLWREHGAGRVPFDSAACHQWWLQLAKMCEPKQIVHIPSLMMHLPARALISDDFESLKDKEDLLPSGVSIEAAPHGVCRWRWPLPAQLPLVSVIIPTRNGIAHLRPCIESLIQKTQYANMEVIVMDNQSDEEETLAYLAHIEQVYGVRVISYDQPFNYSAINNLAVRNAHGDMICLLNNDTQVISIDWLDEMVSHLLRPGVGVVGAKLYYGNGLIQHAGDAVGPGGCADHFHNGLSANDPGYQRRAVSAQELSAVTAACLLTHKELYLALGGLDETNLPIAFNDVDYCLRVRDAGWRVIWTPFAELYHHESISRGKDVSKQQQIRAKSELRYMKKRWACALKHDPAYNQNLSYERPDFSLSRAPNIVLPWMN</sequence>
<dbReference type="SUPFAM" id="SSF53448">
    <property type="entry name" value="Nucleotide-diphospho-sugar transferases"/>
    <property type="match status" value="1"/>
</dbReference>
<protein>
    <submittedName>
        <fullName evidence="2 3">Glycosyltransferase</fullName>
    </submittedName>
    <submittedName>
        <fullName evidence="4">dTDP-Rha:alpha-D-GlcNAc-pyrophosphate polyprenol, alpha-3-L-rhamnosyltransferase</fullName>
        <ecNumber evidence="4">2.4.-.-</ecNumber>
    </submittedName>
</protein>
<dbReference type="EMBL" id="RRVG01000059">
    <property type="protein sequence ID" value="RRL38289.1"/>
    <property type="molecule type" value="Genomic_DNA"/>
</dbReference>
<reference evidence="3 6" key="2">
    <citation type="submission" date="2018-11" db="EMBL/GenBank/DDBJ databases">
        <title>E. coli isolates of the female bladder.</title>
        <authorList>
            <person name="Garretto A."/>
            <person name="Miller-Ensminger T."/>
            <person name="Wolfe A.J."/>
            <person name="Putonti C."/>
        </authorList>
    </citation>
    <scope>NUCLEOTIDE SEQUENCE [LARGE SCALE GENOMIC DNA]</scope>
    <source>
        <strain evidence="3 6">UMB1727</strain>
    </source>
</reference>
<dbReference type="CDD" id="cd04186">
    <property type="entry name" value="GT_2_like_c"/>
    <property type="match status" value="1"/>
</dbReference>
<evidence type="ECO:0000313" key="3">
    <source>
        <dbReference type="EMBL" id="RRL38289.1"/>
    </source>
</evidence>
<evidence type="ECO:0000313" key="5">
    <source>
        <dbReference type="Proteomes" id="UP000254495"/>
    </source>
</evidence>
<evidence type="ECO:0000259" key="1">
    <source>
        <dbReference type="Pfam" id="PF00535"/>
    </source>
</evidence>
<proteinExistence type="predicted"/>
<feature type="domain" description="Glycosyltransferase 2-like" evidence="1">
    <location>
        <begin position="393"/>
        <end position="514"/>
    </location>
</feature>
<dbReference type="EC" id="2.4.-.-" evidence="4"/>
<organism evidence="4 5">
    <name type="scientific">Escherichia coli</name>
    <dbReference type="NCBI Taxonomy" id="562"/>
    <lineage>
        <taxon>Bacteria</taxon>
        <taxon>Pseudomonadati</taxon>
        <taxon>Pseudomonadota</taxon>
        <taxon>Gammaproteobacteria</taxon>
        <taxon>Enterobacterales</taxon>
        <taxon>Enterobacteriaceae</taxon>
        <taxon>Escherichia</taxon>
    </lineage>
</organism>
<dbReference type="RefSeq" id="WP_001353923.1">
    <property type="nucleotide sequence ID" value="NZ_AP022222.1"/>
</dbReference>
<name>A0A2T3TJC0_ECOLX</name>
<dbReference type="Pfam" id="PF00535">
    <property type="entry name" value="Glycos_transf_2"/>
    <property type="match status" value="1"/>
</dbReference>
<gene>
    <name evidence="4" type="primary">wbbL</name>
    <name evidence="3" type="ORF">DU321_25815</name>
    <name evidence="4" type="ORF">NCTC9077_01069</name>
    <name evidence="2" type="ORF">QO046_11690</name>
</gene>
<dbReference type="Proteomes" id="UP000272662">
    <property type="component" value="Unassembled WGS sequence"/>
</dbReference>
<evidence type="ECO:0000313" key="2">
    <source>
        <dbReference type="EMBL" id="MDK2695041.1"/>
    </source>
</evidence>
<evidence type="ECO:0000313" key="4">
    <source>
        <dbReference type="EMBL" id="STJ09445.1"/>
    </source>
</evidence>
<evidence type="ECO:0000313" key="6">
    <source>
        <dbReference type="Proteomes" id="UP000272662"/>
    </source>
</evidence>
<dbReference type="AlphaFoldDB" id="A0A2T3TJC0"/>
<reference evidence="2" key="3">
    <citation type="submission" date="2023-05" db="EMBL/GenBank/DDBJ databases">
        <title>Efficient inhibition of multidrug-resistant Escherichia coli by a new antibiotic combination.</title>
        <authorList>
            <person name="Lin T."/>
        </authorList>
    </citation>
    <scope>NUCLEOTIDE SEQUENCE</scope>
    <source>
        <strain evidence="2">YmmD45</strain>
    </source>
</reference>
<reference evidence="4 5" key="1">
    <citation type="submission" date="2018-06" db="EMBL/GenBank/DDBJ databases">
        <authorList>
            <consortium name="Pathogen Informatics"/>
            <person name="Doyle S."/>
        </authorList>
    </citation>
    <scope>NUCLEOTIDE SEQUENCE [LARGE SCALE GENOMIC DNA]</scope>
    <source>
        <strain evidence="4 5">NCTC9077</strain>
    </source>
</reference>
<dbReference type="InterPro" id="IPR029044">
    <property type="entry name" value="Nucleotide-diphossugar_trans"/>
</dbReference>
<dbReference type="PANTHER" id="PTHR43179:SF7">
    <property type="entry name" value="RHAMNOSYLTRANSFERASE WBBL"/>
    <property type="match status" value="1"/>
</dbReference>
<keyword evidence="4" id="KW-0328">Glycosyltransferase</keyword>